<keyword evidence="2" id="KW-1133">Transmembrane helix</keyword>
<evidence type="ECO:0000256" key="2">
    <source>
        <dbReference type="SAM" id="Phobius"/>
    </source>
</evidence>
<reference evidence="3" key="1">
    <citation type="submission" date="2021-01" db="EMBL/GenBank/DDBJ databases">
        <title>Whole genome shotgun sequence of Planosporangium flavigriseum NBRC 105377.</title>
        <authorList>
            <person name="Komaki H."/>
            <person name="Tamura T."/>
        </authorList>
    </citation>
    <scope>NUCLEOTIDE SEQUENCE</scope>
    <source>
        <strain evidence="3">NBRC 105377</strain>
    </source>
</reference>
<proteinExistence type="predicted"/>
<comment type="caution">
    <text evidence="3">The sequence shown here is derived from an EMBL/GenBank/DDBJ whole genome shotgun (WGS) entry which is preliminary data.</text>
</comment>
<dbReference type="Proteomes" id="UP000653674">
    <property type="component" value="Unassembled WGS sequence"/>
</dbReference>
<name>A0A8J3LUB5_9ACTN</name>
<feature type="transmembrane region" description="Helical" evidence="2">
    <location>
        <begin position="65"/>
        <end position="89"/>
    </location>
</feature>
<protein>
    <submittedName>
        <fullName evidence="3">Uncharacterized protein</fullName>
    </submittedName>
</protein>
<evidence type="ECO:0000313" key="4">
    <source>
        <dbReference type="Proteomes" id="UP000653674"/>
    </source>
</evidence>
<dbReference type="EMBL" id="BONU01000011">
    <property type="protein sequence ID" value="GIG73761.1"/>
    <property type="molecule type" value="Genomic_DNA"/>
</dbReference>
<feature type="region of interest" description="Disordered" evidence="1">
    <location>
        <begin position="18"/>
        <end position="41"/>
    </location>
</feature>
<organism evidence="3 4">
    <name type="scientific">Planosporangium flavigriseum</name>
    <dbReference type="NCBI Taxonomy" id="373681"/>
    <lineage>
        <taxon>Bacteria</taxon>
        <taxon>Bacillati</taxon>
        <taxon>Actinomycetota</taxon>
        <taxon>Actinomycetes</taxon>
        <taxon>Micromonosporales</taxon>
        <taxon>Micromonosporaceae</taxon>
        <taxon>Planosporangium</taxon>
    </lineage>
</organism>
<keyword evidence="4" id="KW-1185">Reference proteome</keyword>
<evidence type="ECO:0000313" key="3">
    <source>
        <dbReference type="EMBL" id="GIG73761.1"/>
    </source>
</evidence>
<accession>A0A8J3LUB5</accession>
<sequence>MVCRFRPRLRGRAQQYQSGYADAVSDEPKLPEPSSQQESGVVVPSKVDAAPAVPAGRSRRRVVTIALAVVLGALAVLCVGGLGFGYVFYRQISEPDRKTPAVVVEQFVEATFNERDHSRVALFTCRDAELSELNQVVSDLRVREGQFNTRFTVQTANLNVRTKGESAAVETDLQLSTPVSRSTQLWRFAMKNQSGWRVCGASRLG</sequence>
<dbReference type="AlphaFoldDB" id="A0A8J3LUB5"/>
<keyword evidence="2" id="KW-0812">Transmembrane</keyword>
<keyword evidence="2" id="KW-0472">Membrane</keyword>
<gene>
    <name evidence="3" type="ORF">Pfl04_21650</name>
</gene>
<evidence type="ECO:0000256" key="1">
    <source>
        <dbReference type="SAM" id="MobiDB-lite"/>
    </source>
</evidence>